<organism evidence="3">
    <name type="scientific">Noccaea caerulescens</name>
    <name type="common">Alpine penny-cress</name>
    <name type="synonym">Thlaspi caerulescens</name>
    <dbReference type="NCBI Taxonomy" id="107243"/>
    <lineage>
        <taxon>Eukaryota</taxon>
        <taxon>Viridiplantae</taxon>
        <taxon>Streptophyta</taxon>
        <taxon>Embryophyta</taxon>
        <taxon>Tracheophyta</taxon>
        <taxon>Spermatophyta</taxon>
        <taxon>Magnoliopsida</taxon>
        <taxon>eudicotyledons</taxon>
        <taxon>Gunneridae</taxon>
        <taxon>Pentapetalae</taxon>
        <taxon>rosids</taxon>
        <taxon>malvids</taxon>
        <taxon>Brassicales</taxon>
        <taxon>Brassicaceae</taxon>
        <taxon>Coluteocarpeae</taxon>
        <taxon>Noccaea</taxon>
    </lineage>
</organism>
<dbReference type="SMART" id="SM00355">
    <property type="entry name" value="ZnF_C2H2"/>
    <property type="match status" value="2"/>
</dbReference>
<feature type="domain" description="C2H2-type" evidence="2">
    <location>
        <begin position="113"/>
        <end position="137"/>
    </location>
</feature>
<feature type="compositionally biased region" description="Basic and acidic residues" evidence="1">
    <location>
        <begin position="205"/>
        <end position="242"/>
    </location>
</feature>
<reference evidence="3" key="1">
    <citation type="submission" date="2016-07" db="EMBL/GenBank/DDBJ databases">
        <title>De novo transcriptome assembly of four accessions of the metal hyperaccumulator plant Noccaea caerulescens.</title>
        <authorList>
            <person name="Blande D."/>
            <person name="Halimaa P."/>
            <person name="Tervahauta A.I."/>
            <person name="Aarts M.G."/>
            <person name="Karenlampi S.O."/>
        </authorList>
    </citation>
    <scope>NUCLEOTIDE SEQUENCE</scope>
</reference>
<evidence type="ECO:0000256" key="1">
    <source>
        <dbReference type="SAM" id="MobiDB-lite"/>
    </source>
</evidence>
<dbReference type="EMBL" id="GEVI01016338">
    <property type="protein sequence ID" value="JAU15982.1"/>
    <property type="molecule type" value="Transcribed_RNA"/>
</dbReference>
<feature type="domain" description="C2H2-type" evidence="2">
    <location>
        <begin position="65"/>
        <end position="89"/>
    </location>
</feature>
<protein>
    <recommendedName>
        <fullName evidence="2">C2H2-type domain-containing protein</fullName>
    </recommendedName>
</protein>
<evidence type="ECO:0000313" key="3">
    <source>
        <dbReference type="EMBL" id="JAU15982.1"/>
    </source>
</evidence>
<sequence>MGFNILRALPLPRPPPFPTYHPHTKAWVYGNYPRTKEWVWESLLEANSGALQICSEVIFKGEPACSCELCGFCSRSCDAFIKHLQSTQHREVAYKIEERKYVPLNPSNYEPVLFCNVCNYTGHYHRDMDMHYKSEEHSQKKRAIQTVAEPSVTREEVRPILTLKEEAPSVEEDAYLRPRRDWHTVFPEEVFVKRLERRERKRKEIRKEIQRKENSRKNSSEPSVTHEKDRPSVAHEKEGPSI</sequence>
<dbReference type="InterPro" id="IPR013087">
    <property type="entry name" value="Znf_C2H2_type"/>
</dbReference>
<feature type="region of interest" description="Disordered" evidence="1">
    <location>
        <begin position="202"/>
        <end position="242"/>
    </location>
</feature>
<evidence type="ECO:0000259" key="2">
    <source>
        <dbReference type="SMART" id="SM00355"/>
    </source>
</evidence>
<proteinExistence type="predicted"/>
<dbReference type="AlphaFoldDB" id="A0A1J3DAN3"/>
<accession>A0A1J3DAN3</accession>
<name>A0A1J3DAN3_NOCCA</name>
<gene>
    <name evidence="3" type="ORF">GA_TR5646_c0_g1_i1_g.18350</name>
</gene>